<dbReference type="PROSITE" id="PS51471">
    <property type="entry name" value="FE2OG_OXY"/>
    <property type="match status" value="1"/>
</dbReference>
<reference evidence="5 6" key="1">
    <citation type="submission" date="2024-04" db="EMBL/GenBank/DDBJ databases">
        <title>Phyllosticta paracitricarpa is synonymous to the EU quarantine fungus P. citricarpa based on phylogenomic analyses.</title>
        <authorList>
            <consortium name="Lawrence Berkeley National Laboratory"/>
            <person name="Van Ingen-Buijs V.A."/>
            <person name="Van Westerhoven A.C."/>
            <person name="Haridas S."/>
            <person name="Skiadas P."/>
            <person name="Martin F."/>
            <person name="Groenewald J.Z."/>
            <person name="Crous P.W."/>
            <person name="Seidl M.F."/>
        </authorList>
    </citation>
    <scope>NUCLEOTIDE SEQUENCE [LARGE SCALE GENOMIC DNA]</scope>
    <source>
        <strain evidence="5 6">CBS 123374</strain>
    </source>
</reference>
<protein>
    <submittedName>
        <fullName evidence="5">Oxidoreductase</fullName>
    </submittedName>
</protein>
<evidence type="ECO:0000313" key="5">
    <source>
        <dbReference type="EMBL" id="KAK8247158.1"/>
    </source>
</evidence>
<keyword evidence="6" id="KW-1185">Reference proteome</keyword>
<keyword evidence="2" id="KW-0560">Oxidoreductase</keyword>
<name>A0ABR1Z460_9PEZI</name>
<dbReference type="InterPro" id="IPR027443">
    <property type="entry name" value="IPNS-like_sf"/>
</dbReference>
<comment type="similarity">
    <text evidence="1 2">Belongs to the iron/ascorbate-dependent oxidoreductase family.</text>
</comment>
<gene>
    <name evidence="5" type="ORF">HDK90DRAFT_33253</name>
</gene>
<evidence type="ECO:0000256" key="2">
    <source>
        <dbReference type="RuleBase" id="RU003682"/>
    </source>
</evidence>
<keyword evidence="2" id="KW-0479">Metal-binding</keyword>
<feature type="domain" description="Fe2OG dioxygenase" evidence="4">
    <location>
        <begin position="147"/>
        <end position="254"/>
    </location>
</feature>
<organism evidence="5 6">
    <name type="scientific">Phyllosticta capitalensis</name>
    <dbReference type="NCBI Taxonomy" id="121624"/>
    <lineage>
        <taxon>Eukaryota</taxon>
        <taxon>Fungi</taxon>
        <taxon>Dikarya</taxon>
        <taxon>Ascomycota</taxon>
        <taxon>Pezizomycotina</taxon>
        <taxon>Dothideomycetes</taxon>
        <taxon>Dothideomycetes incertae sedis</taxon>
        <taxon>Botryosphaeriales</taxon>
        <taxon>Phyllostictaceae</taxon>
        <taxon>Phyllosticta</taxon>
    </lineage>
</organism>
<comment type="caution">
    <text evidence="5">The sequence shown here is derived from an EMBL/GenBank/DDBJ whole genome shotgun (WGS) entry which is preliminary data.</text>
</comment>
<feature type="region of interest" description="Disordered" evidence="3">
    <location>
        <begin position="297"/>
        <end position="316"/>
    </location>
</feature>
<keyword evidence="2" id="KW-0408">Iron</keyword>
<evidence type="ECO:0000256" key="1">
    <source>
        <dbReference type="ARBA" id="ARBA00008056"/>
    </source>
</evidence>
<dbReference type="InterPro" id="IPR044861">
    <property type="entry name" value="IPNS-like_FE2OG_OXY"/>
</dbReference>
<evidence type="ECO:0000313" key="6">
    <source>
        <dbReference type="Proteomes" id="UP001492380"/>
    </source>
</evidence>
<dbReference type="InterPro" id="IPR005123">
    <property type="entry name" value="Oxoglu/Fe-dep_dioxygenase_dom"/>
</dbReference>
<dbReference type="SUPFAM" id="SSF51197">
    <property type="entry name" value="Clavaminate synthase-like"/>
    <property type="match status" value="1"/>
</dbReference>
<proteinExistence type="inferred from homology"/>
<dbReference type="Pfam" id="PF03171">
    <property type="entry name" value="2OG-FeII_Oxy"/>
    <property type="match status" value="1"/>
</dbReference>
<sequence length="322" mass="35216">MAASVATISPINVALPHNHQEDVDTTTTTILSPDLPIDFIQDPTVKAPFEAIQRLFDHLRSHPSDVDAINSAYPKRGILKTAAVLNPKSDQKFTFDLSPHRVDCLPGEAQQRLSEIITFFEAAASAYVEDLLSACSNLAGPGVDMAKAHTNRNWNFRLCDYATENIANPESDNGCGAHTDYGTFTIIFQDGTPGLEIEDPSAPTGWSLVPGDATIVLAGWCAAILSGGRIRAARHRVRRVPGVRRLSAVLFVAPDLDVKLTPLPGVKPVRPFTERISSGEEDVAWFKEVMGKRWRHREGNEDIPEGELTGSQDDDINKLVWA</sequence>
<evidence type="ECO:0000259" key="4">
    <source>
        <dbReference type="PROSITE" id="PS51471"/>
    </source>
</evidence>
<accession>A0ABR1Z460</accession>
<dbReference type="PANTHER" id="PTHR47990">
    <property type="entry name" value="2-OXOGLUTARATE (2OG) AND FE(II)-DEPENDENT OXYGENASE SUPERFAMILY PROTEIN-RELATED"/>
    <property type="match status" value="1"/>
</dbReference>
<evidence type="ECO:0000256" key="3">
    <source>
        <dbReference type="SAM" id="MobiDB-lite"/>
    </source>
</evidence>
<dbReference type="Proteomes" id="UP001492380">
    <property type="component" value="Unassembled WGS sequence"/>
</dbReference>
<dbReference type="EMBL" id="JBBWRZ010000001">
    <property type="protein sequence ID" value="KAK8247158.1"/>
    <property type="molecule type" value="Genomic_DNA"/>
</dbReference>
<dbReference type="InterPro" id="IPR050231">
    <property type="entry name" value="Iron_ascorbate_oxido_reductase"/>
</dbReference>
<dbReference type="Gene3D" id="2.60.120.330">
    <property type="entry name" value="B-lactam Antibiotic, Isopenicillin N Synthase, Chain"/>
    <property type="match status" value="1"/>
</dbReference>